<dbReference type="EMBL" id="CP014859">
    <property type="protein sequence ID" value="AOS62096.1"/>
    <property type="molecule type" value="Genomic_DNA"/>
</dbReference>
<dbReference type="KEGG" id="ahm:TL08_06355"/>
<dbReference type="Gene3D" id="3.30.565.10">
    <property type="entry name" value="Histidine kinase-like ATPase, C-terminal domain"/>
    <property type="match status" value="1"/>
</dbReference>
<dbReference type="InterPro" id="IPR003594">
    <property type="entry name" value="HATPase_dom"/>
</dbReference>
<dbReference type="InterPro" id="IPR050482">
    <property type="entry name" value="Sensor_HK_TwoCompSys"/>
</dbReference>
<evidence type="ECO:0000256" key="8">
    <source>
        <dbReference type="ARBA" id="ARBA00023012"/>
    </source>
</evidence>
<evidence type="ECO:0000256" key="6">
    <source>
        <dbReference type="ARBA" id="ARBA00022777"/>
    </source>
</evidence>
<evidence type="ECO:0000259" key="10">
    <source>
        <dbReference type="Pfam" id="PF02518"/>
    </source>
</evidence>
<organism evidence="12 13">
    <name type="scientific">Actinoalloteichus hymeniacidonis</name>
    <dbReference type="NCBI Taxonomy" id="340345"/>
    <lineage>
        <taxon>Bacteria</taxon>
        <taxon>Bacillati</taxon>
        <taxon>Actinomycetota</taxon>
        <taxon>Actinomycetes</taxon>
        <taxon>Pseudonocardiales</taxon>
        <taxon>Pseudonocardiaceae</taxon>
        <taxon>Actinoalloteichus</taxon>
    </lineage>
</organism>
<keyword evidence="4" id="KW-0808">Transferase</keyword>
<evidence type="ECO:0000259" key="11">
    <source>
        <dbReference type="Pfam" id="PF07730"/>
    </source>
</evidence>
<evidence type="ECO:0000256" key="9">
    <source>
        <dbReference type="SAM" id="Phobius"/>
    </source>
</evidence>
<evidence type="ECO:0000256" key="2">
    <source>
        <dbReference type="ARBA" id="ARBA00012438"/>
    </source>
</evidence>
<feature type="transmembrane region" description="Helical" evidence="9">
    <location>
        <begin position="140"/>
        <end position="158"/>
    </location>
</feature>
<dbReference type="Pfam" id="PF02518">
    <property type="entry name" value="HATPase_c"/>
    <property type="match status" value="1"/>
</dbReference>
<dbReference type="PANTHER" id="PTHR24421">
    <property type="entry name" value="NITRATE/NITRITE SENSOR PROTEIN NARX-RELATED"/>
    <property type="match status" value="1"/>
</dbReference>
<dbReference type="GO" id="GO:0046983">
    <property type="term" value="F:protein dimerization activity"/>
    <property type="evidence" value="ECO:0007669"/>
    <property type="project" value="InterPro"/>
</dbReference>
<dbReference type="AlphaFoldDB" id="A0AAC9HMU5"/>
<dbReference type="InterPro" id="IPR036890">
    <property type="entry name" value="HATPase_C_sf"/>
</dbReference>
<keyword evidence="9" id="KW-0472">Membrane</keyword>
<protein>
    <recommendedName>
        <fullName evidence="2">histidine kinase</fullName>
        <ecNumber evidence="2">2.7.13.3</ecNumber>
    </recommendedName>
</protein>
<evidence type="ECO:0000256" key="4">
    <source>
        <dbReference type="ARBA" id="ARBA00022679"/>
    </source>
</evidence>
<sequence length="397" mass="42235">MRFPLLHDRSPALRVVVAVAMVGTYAVELSLMAWDPPSAVVATMPLILLTLSAFEERIGRPVLVAFAAVGASMVATLFVHSTILQRTFGLIELVFLIVLAVTAARHASPRQRLALGVLLCAALAVLPQRSVTMWWNTVELAMLLILSGIGAIALGVFLREEDLRRSAMAHQVRRAERMDLASDLHDHVAHYVTAMVVQAQAGGEIVEGDPATGRQLFANIESVGQDGLAAMSRMVGLLREGAQSDADRTVPQGLAALHEQVARFSAVGPQASLDVDAAVDPAGWSPELSRSVQRLVQEGLTNVRKHASNATSVRVMIGASDEDVVVRVRNDGTRTSRPRFRASGFGLIGLQERVSVLGGSLSSAALPEGGWELRATLPVGRTTSAAAAGDHPHGDSR</sequence>
<accession>A0AAC9HMU5</accession>
<dbReference type="InterPro" id="IPR011712">
    <property type="entry name" value="Sig_transdc_His_kin_sub3_dim/P"/>
</dbReference>
<dbReference type="GO" id="GO:0016020">
    <property type="term" value="C:membrane"/>
    <property type="evidence" value="ECO:0007669"/>
    <property type="project" value="InterPro"/>
</dbReference>
<feature type="transmembrane region" description="Helical" evidence="9">
    <location>
        <begin position="113"/>
        <end position="134"/>
    </location>
</feature>
<dbReference type="GO" id="GO:0000155">
    <property type="term" value="F:phosphorelay sensor kinase activity"/>
    <property type="evidence" value="ECO:0007669"/>
    <property type="project" value="InterPro"/>
</dbReference>
<feature type="transmembrane region" description="Helical" evidence="9">
    <location>
        <begin position="61"/>
        <end position="81"/>
    </location>
</feature>
<feature type="transmembrane region" description="Helical" evidence="9">
    <location>
        <begin position="87"/>
        <end position="104"/>
    </location>
</feature>
<dbReference type="EC" id="2.7.13.3" evidence="2"/>
<dbReference type="Proteomes" id="UP000095210">
    <property type="component" value="Chromosome"/>
</dbReference>
<keyword evidence="7" id="KW-0067">ATP-binding</keyword>
<keyword evidence="5" id="KW-0547">Nucleotide-binding</keyword>
<keyword evidence="9" id="KW-0812">Transmembrane</keyword>
<dbReference type="CDD" id="cd16917">
    <property type="entry name" value="HATPase_UhpB-NarQ-NarX-like"/>
    <property type="match status" value="1"/>
</dbReference>
<dbReference type="Gene3D" id="1.20.5.1930">
    <property type="match status" value="1"/>
</dbReference>
<keyword evidence="8" id="KW-0902">Two-component regulatory system</keyword>
<proteinExistence type="predicted"/>
<evidence type="ECO:0000313" key="12">
    <source>
        <dbReference type="EMBL" id="AOS62096.1"/>
    </source>
</evidence>
<gene>
    <name evidence="12" type="ORF">TL08_06355</name>
</gene>
<feature type="domain" description="Histidine kinase/HSP90-like ATPase" evidence="10">
    <location>
        <begin position="290"/>
        <end position="379"/>
    </location>
</feature>
<evidence type="ECO:0000256" key="7">
    <source>
        <dbReference type="ARBA" id="ARBA00022840"/>
    </source>
</evidence>
<dbReference type="GO" id="GO:0005524">
    <property type="term" value="F:ATP binding"/>
    <property type="evidence" value="ECO:0007669"/>
    <property type="project" value="UniProtKB-KW"/>
</dbReference>
<feature type="domain" description="Signal transduction histidine kinase subgroup 3 dimerisation and phosphoacceptor" evidence="11">
    <location>
        <begin position="176"/>
        <end position="241"/>
    </location>
</feature>
<dbReference type="RefSeq" id="WP_069847313.1">
    <property type="nucleotide sequence ID" value="NZ_CP014859.1"/>
</dbReference>
<evidence type="ECO:0000256" key="3">
    <source>
        <dbReference type="ARBA" id="ARBA00022553"/>
    </source>
</evidence>
<dbReference type="PANTHER" id="PTHR24421:SF10">
    <property type="entry name" value="NITRATE_NITRITE SENSOR PROTEIN NARQ"/>
    <property type="match status" value="1"/>
</dbReference>
<dbReference type="Pfam" id="PF07730">
    <property type="entry name" value="HisKA_3"/>
    <property type="match status" value="1"/>
</dbReference>
<keyword evidence="3" id="KW-0597">Phosphoprotein</keyword>
<name>A0AAC9HMU5_9PSEU</name>
<keyword evidence="6 12" id="KW-0418">Kinase</keyword>
<evidence type="ECO:0000256" key="5">
    <source>
        <dbReference type="ARBA" id="ARBA00022741"/>
    </source>
</evidence>
<feature type="transmembrane region" description="Helical" evidence="9">
    <location>
        <begin position="37"/>
        <end position="54"/>
    </location>
</feature>
<comment type="catalytic activity">
    <reaction evidence="1">
        <text>ATP + protein L-histidine = ADP + protein N-phospho-L-histidine.</text>
        <dbReference type="EC" id="2.7.13.3"/>
    </reaction>
</comment>
<keyword evidence="9" id="KW-1133">Transmembrane helix</keyword>
<evidence type="ECO:0000313" key="13">
    <source>
        <dbReference type="Proteomes" id="UP000095210"/>
    </source>
</evidence>
<reference evidence="13" key="1">
    <citation type="submission" date="2016-03" db="EMBL/GenBank/DDBJ databases">
        <title>Complete genome sequence of the type strain Actinoalloteichus hymeniacidonis DSM 45092.</title>
        <authorList>
            <person name="Schaffert L."/>
            <person name="Albersmeier A."/>
            <person name="Winkler A."/>
            <person name="Kalinowski J."/>
            <person name="Zotchev S."/>
            <person name="Ruckert C."/>
        </authorList>
    </citation>
    <scope>NUCLEOTIDE SEQUENCE [LARGE SCALE GENOMIC DNA]</scope>
    <source>
        <strain evidence="13">HPA177(T) (DSM 45092(T))</strain>
    </source>
</reference>
<dbReference type="SUPFAM" id="SSF55874">
    <property type="entry name" value="ATPase domain of HSP90 chaperone/DNA topoisomerase II/histidine kinase"/>
    <property type="match status" value="1"/>
</dbReference>
<evidence type="ECO:0000256" key="1">
    <source>
        <dbReference type="ARBA" id="ARBA00000085"/>
    </source>
</evidence>
<feature type="transmembrane region" description="Helical" evidence="9">
    <location>
        <begin position="12"/>
        <end position="31"/>
    </location>
</feature>
<keyword evidence="13" id="KW-1185">Reference proteome</keyword>